<evidence type="ECO:0000256" key="16">
    <source>
        <dbReference type="SAM" id="SignalP"/>
    </source>
</evidence>
<keyword evidence="10 15" id="KW-1015">Disulfide bond</keyword>
<name>A0A2B7WFQ9_9EURO</name>
<evidence type="ECO:0000313" key="19">
    <source>
        <dbReference type="Proteomes" id="UP000223968"/>
    </source>
</evidence>
<accession>A0A2B7WFQ9</accession>
<dbReference type="GO" id="GO:0005576">
    <property type="term" value="C:extracellular region"/>
    <property type="evidence" value="ECO:0007669"/>
    <property type="project" value="UniProtKB-SubCell"/>
</dbReference>
<dbReference type="EMBL" id="PDNB01000332">
    <property type="protein sequence ID" value="PGG95555.1"/>
    <property type="molecule type" value="Genomic_DNA"/>
</dbReference>
<evidence type="ECO:0000256" key="9">
    <source>
        <dbReference type="ARBA" id="ARBA00023033"/>
    </source>
</evidence>
<dbReference type="GO" id="GO:0004497">
    <property type="term" value="F:monooxygenase activity"/>
    <property type="evidence" value="ECO:0007669"/>
    <property type="project" value="UniProtKB-KW"/>
</dbReference>
<dbReference type="InterPro" id="IPR049892">
    <property type="entry name" value="AA9"/>
</dbReference>
<dbReference type="GO" id="GO:0030245">
    <property type="term" value="P:cellulose catabolic process"/>
    <property type="evidence" value="ECO:0007669"/>
    <property type="project" value="UniProtKB-UniRule"/>
</dbReference>
<evidence type="ECO:0000256" key="15">
    <source>
        <dbReference type="RuleBase" id="RU368122"/>
    </source>
</evidence>
<dbReference type="PANTHER" id="PTHR33353:SF9">
    <property type="entry name" value="ENDOGLUCANASE II"/>
    <property type="match status" value="1"/>
</dbReference>
<comment type="domain">
    <text evidence="15">Has a modular structure: an endo-beta-1,4-glucanase catalytic module at the N-terminus, a linker rich in serines and threonines, and a C-terminal carbohydrate-binding module (CBM).</text>
</comment>
<keyword evidence="7" id="KW-0560">Oxidoreductase</keyword>
<keyword evidence="11 15" id="KW-0119">Carbohydrate metabolism</keyword>
<evidence type="ECO:0000256" key="3">
    <source>
        <dbReference type="ARBA" id="ARBA00022525"/>
    </source>
</evidence>
<keyword evidence="3 15" id="KW-0964">Secreted</keyword>
<evidence type="ECO:0000256" key="5">
    <source>
        <dbReference type="ARBA" id="ARBA00022729"/>
    </source>
</evidence>
<comment type="cofactor">
    <cofactor evidence="1">
        <name>Cu(2+)</name>
        <dbReference type="ChEBI" id="CHEBI:29036"/>
    </cofactor>
</comment>
<dbReference type="GO" id="GO:0046872">
    <property type="term" value="F:metal ion binding"/>
    <property type="evidence" value="ECO:0007669"/>
    <property type="project" value="UniProtKB-KW"/>
</dbReference>
<evidence type="ECO:0000256" key="10">
    <source>
        <dbReference type="ARBA" id="ARBA00023157"/>
    </source>
</evidence>
<comment type="similarity">
    <text evidence="13">Belongs to the polysaccharide monooxygenase AA9 family.</text>
</comment>
<feature type="domain" description="Auxiliary Activity family 9 catalytic" evidence="17">
    <location>
        <begin position="19"/>
        <end position="218"/>
    </location>
</feature>
<proteinExistence type="inferred from homology"/>
<comment type="function">
    <text evidence="15">Lytic polysaccharide monooxygenase (LMPO) that depolymerizes crystalline and amorphous polysaccharides via the oxidation of scissile alpha- or beta-(1-4)-glycosidic bonds, yielding C1 and/or C4 oxidation products. Catalysis by LPMOs requires the reduction of the active-site copper from Cu(II) to Cu(I) by a reducing agent and H(2)O(2) or O(2) as a cosubstrate.</text>
</comment>
<keyword evidence="9" id="KW-0503">Monooxygenase</keyword>
<evidence type="ECO:0000256" key="4">
    <source>
        <dbReference type="ARBA" id="ARBA00022723"/>
    </source>
</evidence>
<dbReference type="GO" id="GO:0030248">
    <property type="term" value="F:cellulose binding"/>
    <property type="evidence" value="ECO:0007669"/>
    <property type="project" value="UniProtKB-UniRule"/>
</dbReference>
<dbReference type="AlphaFoldDB" id="A0A2B7WFQ9"/>
<dbReference type="Gene3D" id="2.70.50.70">
    <property type="match status" value="1"/>
</dbReference>
<organism evidence="18 19">
    <name type="scientific">Helicocarpus griseus UAMH5409</name>
    <dbReference type="NCBI Taxonomy" id="1447875"/>
    <lineage>
        <taxon>Eukaryota</taxon>
        <taxon>Fungi</taxon>
        <taxon>Dikarya</taxon>
        <taxon>Ascomycota</taxon>
        <taxon>Pezizomycotina</taxon>
        <taxon>Eurotiomycetes</taxon>
        <taxon>Eurotiomycetidae</taxon>
        <taxon>Onygenales</taxon>
        <taxon>Ajellomycetaceae</taxon>
        <taxon>Helicocarpus</taxon>
    </lineage>
</organism>
<evidence type="ECO:0000256" key="6">
    <source>
        <dbReference type="ARBA" id="ARBA00023001"/>
    </source>
</evidence>
<keyword evidence="12 15" id="KW-0624">Polysaccharide degradation</keyword>
<keyword evidence="5 16" id="KW-0732">Signal</keyword>
<dbReference type="CDD" id="cd21175">
    <property type="entry name" value="LPMO_AA9"/>
    <property type="match status" value="1"/>
</dbReference>
<evidence type="ECO:0000256" key="14">
    <source>
        <dbReference type="ARBA" id="ARBA00045077"/>
    </source>
</evidence>
<evidence type="ECO:0000259" key="17">
    <source>
        <dbReference type="Pfam" id="PF03443"/>
    </source>
</evidence>
<keyword evidence="4" id="KW-0479">Metal-binding</keyword>
<evidence type="ECO:0000256" key="8">
    <source>
        <dbReference type="ARBA" id="ARBA00023008"/>
    </source>
</evidence>
<protein>
    <recommendedName>
        <fullName evidence="15">AA9 family lytic polysaccharide monooxygenase</fullName>
        <ecNumber evidence="15">1.14.99.56</ecNumber>
    </recommendedName>
    <alternativeName>
        <fullName evidence="15">Endo-beta-1,4-glucanase</fullName>
    </alternativeName>
    <alternativeName>
        <fullName evidence="15">Glycosyl hydrolase 61 family protein</fullName>
    </alternativeName>
</protein>
<dbReference type="GO" id="GO:0008810">
    <property type="term" value="F:cellulase activity"/>
    <property type="evidence" value="ECO:0007669"/>
    <property type="project" value="UniProtKB-UniRule"/>
</dbReference>
<dbReference type="OrthoDB" id="5558646at2759"/>
<dbReference type="InterPro" id="IPR005103">
    <property type="entry name" value="AA9_LPMO"/>
</dbReference>
<comment type="catalytic activity">
    <reaction evidence="14 15">
        <text>[(1-&gt;4)-beta-D-glucosyl]n+m + reduced acceptor + O2 = 4-dehydro-beta-D-glucosyl-[(1-&gt;4)-beta-D-glucosyl]n-1 + [(1-&gt;4)-beta-D-glucosyl]m + acceptor + H2O.</text>
        <dbReference type="EC" id="1.14.99.56"/>
    </reaction>
</comment>
<evidence type="ECO:0000256" key="1">
    <source>
        <dbReference type="ARBA" id="ARBA00001973"/>
    </source>
</evidence>
<evidence type="ECO:0000313" key="18">
    <source>
        <dbReference type="EMBL" id="PGG95555.1"/>
    </source>
</evidence>
<evidence type="ECO:0000256" key="13">
    <source>
        <dbReference type="ARBA" id="ARBA00044502"/>
    </source>
</evidence>
<dbReference type="Proteomes" id="UP000223968">
    <property type="component" value="Unassembled WGS sequence"/>
</dbReference>
<dbReference type="EC" id="1.14.99.56" evidence="15"/>
<dbReference type="PANTHER" id="PTHR33353">
    <property type="entry name" value="PUTATIVE (AFU_ORTHOLOGUE AFUA_1G12560)-RELATED"/>
    <property type="match status" value="1"/>
</dbReference>
<feature type="signal peptide" evidence="16">
    <location>
        <begin position="1"/>
        <end position="18"/>
    </location>
</feature>
<sequence length="230" mass="23911">MRFLLAASLITSATTVVAHSTFQQLWVGDTDHAGSCARQPPSNSPVTSVSSQDMRCNVGGGAGVSGICEAAAGSKMTVEMHAQPNDRSCSNEAIGGNHFGPVMVYMSKVDDATTADGSGSWFKVSEEGYNDGVWGTDSLNANCGKHEFTVPDLAPGDYLVRAEAIALHTAGSPGGAQFYMTCFQVTITGSGSMNPQGVSFPGAYSANDPGILINIYQDFGEYIIPGPPVV</sequence>
<keyword evidence="19" id="KW-1185">Reference proteome</keyword>
<keyword evidence="6 15" id="KW-0136">Cellulose degradation</keyword>
<reference evidence="18 19" key="1">
    <citation type="submission" date="2017-10" db="EMBL/GenBank/DDBJ databases">
        <title>Comparative genomics in systemic dimorphic fungi from Ajellomycetaceae.</title>
        <authorList>
            <person name="Munoz J.F."/>
            <person name="Mcewen J.G."/>
            <person name="Clay O.K."/>
            <person name="Cuomo C.A."/>
        </authorList>
    </citation>
    <scope>NUCLEOTIDE SEQUENCE [LARGE SCALE GENOMIC DNA]</scope>
    <source>
        <strain evidence="18 19">UAMH5409</strain>
    </source>
</reference>
<evidence type="ECO:0000256" key="11">
    <source>
        <dbReference type="ARBA" id="ARBA00023277"/>
    </source>
</evidence>
<keyword evidence="8" id="KW-0186">Copper</keyword>
<evidence type="ECO:0000256" key="2">
    <source>
        <dbReference type="ARBA" id="ARBA00004613"/>
    </source>
</evidence>
<comment type="subcellular location">
    <subcellularLocation>
        <location evidence="2 15">Secreted</location>
    </subcellularLocation>
</comment>
<dbReference type="STRING" id="1447875.A0A2B7WFQ9"/>
<comment type="caution">
    <text evidence="18">The sequence shown here is derived from an EMBL/GenBank/DDBJ whole genome shotgun (WGS) entry which is preliminary data.</text>
</comment>
<dbReference type="Pfam" id="PF03443">
    <property type="entry name" value="AA9"/>
    <property type="match status" value="1"/>
</dbReference>
<gene>
    <name evidence="18" type="ORF">AJ79_09986</name>
</gene>
<feature type="chain" id="PRO_5012021690" description="AA9 family lytic polysaccharide monooxygenase" evidence="16">
    <location>
        <begin position="19"/>
        <end position="230"/>
    </location>
</feature>
<evidence type="ECO:0000256" key="12">
    <source>
        <dbReference type="ARBA" id="ARBA00023326"/>
    </source>
</evidence>
<evidence type="ECO:0000256" key="7">
    <source>
        <dbReference type="ARBA" id="ARBA00023002"/>
    </source>
</evidence>